<dbReference type="RefSeq" id="WP_213494817.1">
    <property type="nucleotide sequence ID" value="NZ_CP074694.1"/>
</dbReference>
<dbReference type="AlphaFoldDB" id="A0A8E6B5T3"/>
<dbReference type="InterPro" id="IPR021146">
    <property type="entry name" value="Phage_gp6-like_head-tail"/>
</dbReference>
<organism evidence="1 2">
    <name type="scientific">Telmatocola sphagniphila</name>
    <dbReference type="NCBI Taxonomy" id="1123043"/>
    <lineage>
        <taxon>Bacteria</taxon>
        <taxon>Pseudomonadati</taxon>
        <taxon>Planctomycetota</taxon>
        <taxon>Planctomycetia</taxon>
        <taxon>Gemmatales</taxon>
        <taxon>Gemmataceae</taxon>
    </lineage>
</organism>
<dbReference type="CDD" id="cd08054">
    <property type="entry name" value="gp6"/>
    <property type="match status" value="1"/>
</dbReference>
<gene>
    <name evidence="1" type="ORF">KIH39_19055</name>
</gene>
<reference evidence="1" key="1">
    <citation type="submission" date="2021-05" db="EMBL/GenBank/DDBJ databases">
        <title>Complete genome sequence of the cellulolytic planctomycete Telmatocola sphagniphila SP2T and characterization of the first cellulase from planctomycetes.</title>
        <authorList>
            <person name="Rakitin A.L."/>
            <person name="Beletsky A.V."/>
            <person name="Naumoff D.G."/>
            <person name="Kulichevskaya I.S."/>
            <person name="Mardanov A.V."/>
            <person name="Ravin N.V."/>
            <person name="Dedysh S.N."/>
        </authorList>
    </citation>
    <scope>NUCLEOTIDE SEQUENCE</scope>
    <source>
        <strain evidence="1">SP2T</strain>
    </source>
</reference>
<name>A0A8E6B5T3_9BACT</name>
<sequence length="204" mass="22780">MALDTLANIKARLGISGSEDDSLLGKIQSSAEALIAEHTGRKFEGGTFTEDFSAALRSVQLKNYPVANLNVYVDNLGEFGLQTEIPAIAYKVDAVRGIVRSLCGPFYQTRFYTAFQELRPVWESFPGMVRVIYTVSAPVPQQIQEALALLVGFSYRKVKTNQASNQRNILQERVGDSFVMFESNKDDSYRQALDLLEPFRQPSL</sequence>
<proteinExistence type="predicted"/>
<protein>
    <submittedName>
        <fullName evidence="1">Phage head-tail connector protein</fullName>
    </submittedName>
</protein>
<evidence type="ECO:0000313" key="2">
    <source>
        <dbReference type="Proteomes" id="UP000676194"/>
    </source>
</evidence>
<evidence type="ECO:0000313" key="1">
    <source>
        <dbReference type="EMBL" id="QVL30935.1"/>
    </source>
</evidence>
<keyword evidence="2" id="KW-1185">Reference proteome</keyword>
<dbReference type="Gene3D" id="1.10.3230.30">
    <property type="entry name" value="Phage gp6-like head-tail connector protein"/>
    <property type="match status" value="1"/>
</dbReference>
<dbReference type="KEGG" id="tsph:KIH39_19055"/>
<accession>A0A8E6B5T3</accession>
<dbReference type="EMBL" id="CP074694">
    <property type="protein sequence ID" value="QVL30935.1"/>
    <property type="molecule type" value="Genomic_DNA"/>
</dbReference>
<dbReference type="Pfam" id="PF05135">
    <property type="entry name" value="Phage_connect_1"/>
    <property type="match status" value="1"/>
</dbReference>
<dbReference type="Proteomes" id="UP000676194">
    <property type="component" value="Chromosome"/>
</dbReference>